<dbReference type="AlphaFoldDB" id="A0A7W5B8E8"/>
<accession>A0A7W5B8E8</accession>
<keyword evidence="2 4" id="KW-0808">Transferase</keyword>
<name>A0A7W5B8E8_9BURK</name>
<dbReference type="RefSeq" id="WP_183440364.1">
    <property type="nucleotide sequence ID" value="NZ_JACHXD010000003.1"/>
</dbReference>
<dbReference type="EMBL" id="JACHXD010000003">
    <property type="protein sequence ID" value="MBB3118454.1"/>
    <property type="molecule type" value="Genomic_DNA"/>
</dbReference>
<proteinExistence type="inferred from homology"/>
<organism evidence="6 7">
    <name type="scientific">Pseudoduganella violacea</name>
    <dbReference type="NCBI Taxonomy" id="1715466"/>
    <lineage>
        <taxon>Bacteria</taxon>
        <taxon>Pseudomonadati</taxon>
        <taxon>Pseudomonadota</taxon>
        <taxon>Betaproteobacteria</taxon>
        <taxon>Burkholderiales</taxon>
        <taxon>Oxalobacteraceae</taxon>
        <taxon>Telluria group</taxon>
        <taxon>Pseudoduganella</taxon>
    </lineage>
</organism>
<dbReference type="Proteomes" id="UP000541535">
    <property type="component" value="Unassembled WGS sequence"/>
</dbReference>
<dbReference type="EC" id="2.5.1.16" evidence="6"/>
<evidence type="ECO:0000313" key="6">
    <source>
        <dbReference type="EMBL" id="MBB3118454.1"/>
    </source>
</evidence>
<dbReference type="CDD" id="cd02440">
    <property type="entry name" value="AdoMet_MTases"/>
    <property type="match status" value="1"/>
</dbReference>
<evidence type="ECO:0000313" key="7">
    <source>
        <dbReference type="Proteomes" id="UP000541535"/>
    </source>
</evidence>
<dbReference type="GO" id="GO:0004766">
    <property type="term" value="F:spermidine synthase activity"/>
    <property type="evidence" value="ECO:0007669"/>
    <property type="project" value="UniProtKB-EC"/>
</dbReference>
<evidence type="ECO:0000256" key="3">
    <source>
        <dbReference type="ARBA" id="ARBA00023115"/>
    </source>
</evidence>
<evidence type="ECO:0000256" key="4">
    <source>
        <dbReference type="PROSITE-ProRule" id="PRU00354"/>
    </source>
</evidence>
<keyword evidence="3 4" id="KW-0620">Polyamine biosynthesis</keyword>
<comment type="caution">
    <text evidence="6">The sequence shown here is derived from an EMBL/GenBank/DDBJ whole genome shotgun (WGS) entry which is preliminary data.</text>
</comment>
<dbReference type="NCBIfam" id="NF037959">
    <property type="entry name" value="MFS_SpdSyn"/>
    <property type="match status" value="1"/>
</dbReference>
<dbReference type="PROSITE" id="PS51006">
    <property type="entry name" value="PABS_2"/>
    <property type="match status" value="1"/>
</dbReference>
<keyword evidence="7" id="KW-1185">Reference proteome</keyword>
<dbReference type="Gene3D" id="3.40.50.150">
    <property type="entry name" value="Vaccinia Virus protein VP39"/>
    <property type="match status" value="1"/>
</dbReference>
<feature type="domain" description="PABS" evidence="5">
    <location>
        <begin position="1"/>
        <end position="209"/>
    </location>
</feature>
<protein>
    <submittedName>
        <fullName evidence="6">Spermidine synthase</fullName>
        <ecNumber evidence="6">2.5.1.16</ecNumber>
    </submittedName>
</protein>
<evidence type="ECO:0000256" key="2">
    <source>
        <dbReference type="ARBA" id="ARBA00022679"/>
    </source>
</evidence>
<reference evidence="6 7" key="1">
    <citation type="submission" date="2020-08" db="EMBL/GenBank/DDBJ databases">
        <title>Genomic Encyclopedia of Type Strains, Phase III (KMG-III): the genomes of soil and plant-associated and newly described type strains.</title>
        <authorList>
            <person name="Whitman W."/>
        </authorList>
    </citation>
    <scope>NUCLEOTIDE SEQUENCE [LARGE SCALE GENOMIC DNA]</scope>
    <source>
        <strain evidence="6 7">CECT 8897</strain>
    </source>
</reference>
<dbReference type="PANTHER" id="PTHR43317">
    <property type="entry name" value="THERMOSPERMINE SYNTHASE ACAULIS5"/>
    <property type="match status" value="1"/>
</dbReference>
<dbReference type="GO" id="GO:0006596">
    <property type="term" value="P:polyamine biosynthetic process"/>
    <property type="evidence" value="ECO:0007669"/>
    <property type="project" value="UniProtKB-UniRule"/>
</dbReference>
<dbReference type="PANTHER" id="PTHR43317:SF1">
    <property type="entry name" value="THERMOSPERMINE SYNTHASE ACAULIS5"/>
    <property type="match status" value="1"/>
</dbReference>
<comment type="similarity">
    <text evidence="1">Belongs to the spermidine/spermine synthase family.</text>
</comment>
<dbReference type="InterPro" id="IPR029063">
    <property type="entry name" value="SAM-dependent_MTases_sf"/>
</dbReference>
<dbReference type="Pfam" id="PF01564">
    <property type="entry name" value="Spermine_synth"/>
    <property type="match status" value="1"/>
</dbReference>
<gene>
    <name evidence="6" type="ORF">FHS03_001485</name>
</gene>
<feature type="active site" description="Proton acceptor" evidence="4">
    <location>
        <position position="132"/>
    </location>
</feature>
<dbReference type="SUPFAM" id="SSF53335">
    <property type="entry name" value="S-adenosyl-L-methionine-dependent methyltransferases"/>
    <property type="match status" value="1"/>
</dbReference>
<dbReference type="InterPro" id="IPR030374">
    <property type="entry name" value="PABS"/>
</dbReference>
<evidence type="ECO:0000259" key="5">
    <source>
        <dbReference type="PROSITE" id="PS51006"/>
    </source>
</evidence>
<evidence type="ECO:0000256" key="1">
    <source>
        <dbReference type="ARBA" id="ARBA00007867"/>
    </source>
</evidence>
<sequence>MTSSLEHTSLLHRRGSRLSLEFQPGEVQSQMDLDDPDQLVLRYARAMMCFVLFKPRARHIVMVGLGGGSLAKFCHRYLPYARITVLELRADVIALRERFAVPPDDERFRIIHADAAEYMARLQNSADVLLLDGFDHDGLPSSLTTARFYADCRRALRPDGLLVANIFNYDPRYPILLSRLRQRFQGCLCQFQGIAGNNRIVFALKAASGRPTPALNLLRRVARHQGLWPGLGFGLVNRLLARWLVARLRGSL</sequence>